<feature type="transmembrane region" description="Helical" evidence="1">
    <location>
        <begin position="81"/>
        <end position="99"/>
    </location>
</feature>
<keyword evidence="5" id="KW-1185">Reference proteome</keyword>
<gene>
    <name evidence="4" type="ORF">BJ992_001673</name>
</gene>
<dbReference type="GO" id="GO:0016020">
    <property type="term" value="C:membrane"/>
    <property type="evidence" value="ECO:0007669"/>
    <property type="project" value="TreeGrafter"/>
</dbReference>
<dbReference type="PANTHER" id="PTHR23028:SF53">
    <property type="entry name" value="ACYL_TRANSF_3 DOMAIN-CONTAINING PROTEIN"/>
    <property type="match status" value="1"/>
</dbReference>
<dbReference type="InterPro" id="IPR050879">
    <property type="entry name" value="Acyltransferase_3"/>
</dbReference>
<keyword evidence="1" id="KW-1133">Transmembrane helix</keyword>
<dbReference type="SUPFAM" id="SSF52266">
    <property type="entry name" value="SGNH hydrolase"/>
    <property type="match status" value="1"/>
</dbReference>
<protein>
    <submittedName>
        <fullName evidence="4">Peptidoglycan/LPS O-acetylase OafA/YrhL</fullName>
    </submittedName>
</protein>
<feature type="transmembrane region" description="Helical" evidence="1">
    <location>
        <begin position="36"/>
        <end position="60"/>
    </location>
</feature>
<feature type="transmembrane region" description="Helical" evidence="1">
    <location>
        <begin position="372"/>
        <end position="391"/>
    </location>
</feature>
<dbReference type="Proteomes" id="UP000555564">
    <property type="component" value="Unassembled WGS sequence"/>
</dbReference>
<dbReference type="AlphaFoldDB" id="A0A7X0IEK3"/>
<reference evidence="4 5" key="1">
    <citation type="submission" date="2020-08" db="EMBL/GenBank/DDBJ databases">
        <title>Sequencing the genomes of 1000 actinobacteria strains.</title>
        <authorList>
            <person name="Klenk H.-P."/>
        </authorList>
    </citation>
    <scope>NUCLEOTIDE SEQUENCE [LARGE SCALE GENOMIC DNA]</scope>
    <source>
        <strain evidence="4 5">DSM 44936</strain>
    </source>
</reference>
<evidence type="ECO:0000313" key="4">
    <source>
        <dbReference type="EMBL" id="MBB6472242.1"/>
    </source>
</evidence>
<proteinExistence type="predicted"/>
<organism evidence="4 5">
    <name type="scientific">Sphaerisporangium rubeum</name>
    <dbReference type="NCBI Taxonomy" id="321317"/>
    <lineage>
        <taxon>Bacteria</taxon>
        <taxon>Bacillati</taxon>
        <taxon>Actinomycetota</taxon>
        <taxon>Actinomycetes</taxon>
        <taxon>Streptosporangiales</taxon>
        <taxon>Streptosporangiaceae</taxon>
        <taxon>Sphaerisporangium</taxon>
    </lineage>
</organism>
<dbReference type="RefSeq" id="WP_184979331.1">
    <property type="nucleotide sequence ID" value="NZ_BAAALO010000012.1"/>
</dbReference>
<evidence type="ECO:0000313" key="5">
    <source>
        <dbReference type="Proteomes" id="UP000555564"/>
    </source>
</evidence>
<evidence type="ECO:0000259" key="2">
    <source>
        <dbReference type="Pfam" id="PF01757"/>
    </source>
</evidence>
<keyword evidence="1" id="KW-0472">Membrane</keyword>
<dbReference type="PANTHER" id="PTHR23028">
    <property type="entry name" value="ACETYLTRANSFERASE"/>
    <property type="match status" value="1"/>
</dbReference>
<dbReference type="EMBL" id="JACHIU010000001">
    <property type="protein sequence ID" value="MBB6472242.1"/>
    <property type="molecule type" value="Genomic_DNA"/>
</dbReference>
<feature type="domain" description="SGNH" evidence="3">
    <location>
        <begin position="416"/>
        <end position="638"/>
    </location>
</feature>
<keyword evidence="1" id="KW-0812">Transmembrane</keyword>
<feature type="transmembrane region" description="Helical" evidence="1">
    <location>
        <begin position="334"/>
        <end position="352"/>
    </location>
</feature>
<evidence type="ECO:0000259" key="3">
    <source>
        <dbReference type="Pfam" id="PF19040"/>
    </source>
</evidence>
<dbReference type="Pfam" id="PF19040">
    <property type="entry name" value="SGNH"/>
    <property type="match status" value="1"/>
</dbReference>
<comment type="caution">
    <text evidence="4">The sequence shown here is derived from an EMBL/GenBank/DDBJ whole genome shotgun (WGS) entry which is preliminary data.</text>
</comment>
<sequence>MPGDTTTAVPERIAPLEGVRALAVTAVLVYHLGAPWLPGGFLGVDVFFVLSGFLITRLLLRELDATGRISLTGFWSRRARRLLPAVLTLLAVVSVYAATRPAEQQLPLRRDLISSLLYVTNWQFVIEGRSYFSEFQAPSPLRHLWSLAIEEQFYLVFPIMVMAVFLAIRRFPARGEALVLVSSCAVFIGSVVSLAVLFDEADPSRAYYSTFTRLHELLTGAGVALLLRPSGGRHTAFARPMALAGAAALVACFFLIDDRGAFYYHGGSVAVCAASAALVAGLTISPGSGVTAWLLSRRAPVAVGEISYGLYLWHWPVIVVLTPESTRLTGPLLLVTRITIALGVSIASYHLIEKPIRSGVVRGHRLDARRTFTLAGATVLVLCVTAFATTVNAEPEPGYVKQSEGLIVPRGADPRLPVIGLVGDSIAASLQEALAKESVKHGHTLVSAARPGCGIGASLLLDETGHPFSSAAVCAERTPRLQDELVSGYHPRVILWHSVRDRTDVRVGDRTLRAGSAAWREQRFSDWDAALGRLVRGGAHVVLLLPAWSPTGSADSTCGGEFNLDPVGCDRPFVTTEHLRRLYTTWAGRHLGDVTIMDLGHEVCPAGPPCPNRVGGERIREDEVHFSPSGAAMVAPRIIAMALTRP</sequence>
<feature type="transmembrane region" description="Helical" evidence="1">
    <location>
        <begin position="153"/>
        <end position="171"/>
    </location>
</feature>
<dbReference type="InterPro" id="IPR002656">
    <property type="entry name" value="Acyl_transf_3_dom"/>
</dbReference>
<dbReference type="GO" id="GO:0009103">
    <property type="term" value="P:lipopolysaccharide biosynthetic process"/>
    <property type="evidence" value="ECO:0007669"/>
    <property type="project" value="TreeGrafter"/>
</dbReference>
<feature type="transmembrane region" description="Helical" evidence="1">
    <location>
        <begin position="236"/>
        <end position="256"/>
    </location>
</feature>
<name>A0A7X0IEK3_9ACTN</name>
<feature type="transmembrane region" description="Helical" evidence="1">
    <location>
        <begin position="262"/>
        <end position="295"/>
    </location>
</feature>
<accession>A0A7X0IEK3</accession>
<feature type="transmembrane region" description="Helical" evidence="1">
    <location>
        <begin position="178"/>
        <end position="198"/>
    </location>
</feature>
<dbReference type="Pfam" id="PF01757">
    <property type="entry name" value="Acyl_transf_3"/>
    <property type="match status" value="1"/>
</dbReference>
<dbReference type="InterPro" id="IPR043968">
    <property type="entry name" value="SGNH"/>
</dbReference>
<feature type="domain" description="Acyltransferase 3" evidence="2">
    <location>
        <begin position="16"/>
        <end position="347"/>
    </location>
</feature>
<evidence type="ECO:0000256" key="1">
    <source>
        <dbReference type="SAM" id="Phobius"/>
    </source>
</evidence>
<dbReference type="GO" id="GO:0016747">
    <property type="term" value="F:acyltransferase activity, transferring groups other than amino-acyl groups"/>
    <property type="evidence" value="ECO:0007669"/>
    <property type="project" value="InterPro"/>
</dbReference>